<evidence type="ECO:0000256" key="5">
    <source>
        <dbReference type="ARBA" id="ARBA00022777"/>
    </source>
</evidence>
<feature type="active site" description="Phosphocysteine intermediate; for EIIB activity" evidence="6">
    <location>
        <position position="39"/>
    </location>
</feature>
<evidence type="ECO:0000256" key="4">
    <source>
        <dbReference type="ARBA" id="ARBA00022683"/>
    </source>
</evidence>
<keyword evidence="2" id="KW-0762">Sugar transport</keyword>
<evidence type="ECO:0000313" key="9">
    <source>
        <dbReference type="Proteomes" id="UP001236404"/>
    </source>
</evidence>
<dbReference type="PROSITE" id="PS01035">
    <property type="entry name" value="PTS_EIIB_TYPE_1_CYS"/>
    <property type="match status" value="1"/>
</dbReference>
<dbReference type="GO" id="GO:0016740">
    <property type="term" value="F:transferase activity"/>
    <property type="evidence" value="ECO:0007669"/>
    <property type="project" value="UniProtKB-KW"/>
</dbReference>
<dbReference type="PANTHER" id="PTHR30009:SF8">
    <property type="entry name" value="PTS SYSTEM, IIBC COMPONENT"/>
    <property type="match status" value="1"/>
</dbReference>
<dbReference type="EMBL" id="JAUCMN010000006">
    <property type="protein sequence ID" value="MDM7892111.1"/>
    <property type="molecule type" value="Genomic_DNA"/>
</dbReference>
<keyword evidence="1" id="KW-0813">Transport</keyword>
<proteinExistence type="predicted"/>
<dbReference type="InterPro" id="IPR018113">
    <property type="entry name" value="PTrfase_EIIB_Cys"/>
</dbReference>
<sequence>MCQPGARTRNEEETMADIKAADIIAALGGADNIDEVEGCITRLRVEVEDGDLVDKAALQAAGAQAVVGGGTGWQVIVGPIADNLAQDIQDEL</sequence>
<evidence type="ECO:0000259" key="7">
    <source>
        <dbReference type="PROSITE" id="PS51098"/>
    </source>
</evidence>
<evidence type="ECO:0000256" key="6">
    <source>
        <dbReference type="PROSITE-ProRule" id="PRU00421"/>
    </source>
</evidence>
<dbReference type="Proteomes" id="UP001236404">
    <property type="component" value="Unassembled WGS sequence"/>
</dbReference>
<comment type="caution">
    <text evidence="8">The sequence shown here is derived from an EMBL/GenBank/DDBJ whole genome shotgun (WGS) entry which is preliminary data.</text>
</comment>
<evidence type="ECO:0000256" key="3">
    <source>
        <dbReference type="ARBA" id="ARBA00022679"/>
    </source>
</evidence>
<name>A0ABT7TRI5_9MICO</name>
<protein>
    <submittedName>
        <fullName evidence="8">Glucose PTS transporter subunit EIIB</fullName>
        <ecNumber evidence="8">2.7.1.-</ecNumber>
    </submittedName>
</protein>
<dbReference type="RefSeq" id="WP_289473839.1">
    <property type="nucleotide sequence ID" value="NZ_JAUCMN010000006.1"/>
</dbReference>
<accession>A0ABT7TRI5</accession>
<dbReference type="PROSITE" id="PS51098">
    <property type="entry name" value="PTS_EIIB_TYPE_1"/>
    <property type="match status" value="1"/>
</dbReference>
<gene>
    <name evidence="8" type="ORF">QUG93_10475</name>
</gene>
<keyword evidence="5" id="KW-0418">Kinase</keyword>
<keyword evidence="3 8" id="KW-0808">Transferase</keyword>
<keyword evidence="9" id="KW-1185">Reference proteome</keyword>
<feature type="domain" description="PTS EIIB type-1" evidence="7">
    <location>
        <begin position="17"/>
        <end position="92"/>
    </location>
</feature>
<reference evidence="8 9" key="1">
    <citation type="submission" date="2023-06" db="EMBL/GenBank/DDBJ databases">
        <authorList>
            <person name="Feng G."/>
            <person name="Li J."/>
            <person name="Zhu H."/>
        </authorList>
    </citation>
    <scope>NUCLEOTIDE SEQUENCE [LARGE SCALE GENOMIC DNA]</scope>
    <source>
        <strain evidence="8 9">RHCKG28</strain>
    </source>
</reference>
<dbReference type="Pfam" id="PF00367">
    <property type="entry name" value="PTS_EIIB"/>
    <property type="match status" value="1"/>
</dbReference>
<dbReference type="PANTHER" id="PTHR30009">
    <property type="entry name" value="CYTOCHROME C-TYPE SYNTHESIS PROTEIN AND PTS TRANSMEMBRANE COMPONENT"/>
    <property type="match status" value="1"/>
</dbReference>
<dbReference type="InterPro" id="IPR036878">
    <property type="entry name" value="Glu_permease_IIB"/>
</dbReference>
<dbReference type="EC" id="2.7.1.-" evidence="8"/>
<organism evidence="8 9">
    <name type="scientific">Curtobacterium caseinilyticum</name>
    <dbReference type="NCBI Taxonomy" id="3055137"/>
    <lineage>
        <taxon>Bacteria</taxon>
        <taxon>Bacillati</taxon>
        <taxon>Actinomycetota</taxon>
        <taxon>Actinomycetes</taxon>
        <taxon>Micrococcales</taxon>
        <taxon>Microbacteriaceae</taxon>
        <taxon>Curtobacterium</taxon>
    </lineage>
</organism>
<dbReference type="NCBIfam" id="TIGR00826">
    <property type="entry name" value="EIIB_glc"/>
    <property type="match status" value="1"/>
</dbReference>
<evidence type="ECO:0000256" key="2">
    <source>
        <dbReference type="ARBA" id="ARBA00022597"/>
    </source>
</evidence>
<dbReference type="InterPro" id="IPR050429">
    <property type="entry name" value="PTS_Glucose_EIICBA"/>
</dbReference>
<evidence type="ECO:0000313" key="8">
    <source>
        <dbReference type="EMBL" id="MDM7892111.1"/>
    </source>
</evidence>
<dbReference type="SUPFAM" id="SSF55604">
    <property type="entry name" value="Glucose permease domain IIB"/>
    <property type="match status" value="1"/>
</dbReference>
<dbReference type="Gene3D" id="3.30.1360.60">
    <property type="entry name" value="Glucose permease domain IIB"/>
    <property type="match status" value="1"/>
</dbReference>
<keyword evidence="4" id="KW-0598">Phosphotransferase system</keyword>
<evidence type="ECO:0000256" key="1">
    <source>
        <dbReference type="ARBA" id="ARBA00022448"/>
    </source>
</evidence>
<dbReference type="InterPro" id="IPR001996">
    <property type="entry name" value="PTS_IIB_1"/>
</dbReference>